<dbReference type="RefSeq" id="WP_345733576.1">
    <property type="nucleotide sequence ID" value="NZ_BAAAYN010000075.1"/>
</dbReference>
<dbReference type="PANTHER" id="PTHR24220:SF685">
    <property type="entry name" value="ABC TRANSPORTER RELATED"/>
    <property type="match status" value="1"/>
</dbReference>
<keyword evidence="6" id="KW-1185">Reference proteome</keyword>
<dbReference type="PROSITE" id="PS00211">
    <property type="entry name" value="ABC_TRANSPORTER_1"/>
    <property type="match status" value="1"/>
</dbReference>
<dbReference type="InterPro" id="IPR003593">
    <property type="entry name" value="AAA+_ATPase"/>
</dbReference>
<dbReference type="SUPFAM" id="SSF52540">
    <property type="entry name" value="P-loop containing nucleoside triphosphate hydrolases"/>
    <property type="match status" value="1"/>
</dbReference>
<dbReference type="Gene3D" id="3.40.50.300">
    <property type="entry name" value="P-loop containing nucleotide triphosphate hydrolases"/>
    <property type="match status" value="1"/>
</dbReference>
<evidence type="ECO:0000256" key="3">
    <source>
        <dbReference type="ARBA" id="ARBA00022840"/>
    </source>
</evidence>
<evidence type="ECO:0000256" key="2">
    <source>
        <dbReference type="ARBA" id="ARBA00022741"/>
    </source>
</evidence>
<dbReference type="InterPro" id="IPR027417">
    <property type="entry name" value="P-loop_NTPase"/>
</dbReference>
<dbReference type="PROSITE" id="PS50893">
    <property type="entry name" value="ABC_TRANSPORTER_2"/>
    <property type="match status" value="1"/>
</dbReference>
<dbReference type="Proteomes" id="UP001501676">
    <property type="component" value="Unassembled WGS sequence"/>
</dbReference>
<evidence type="ECO:0000256" key="1">
    <source>
        <dbReference type="ARBA" id="ARBA00022448"/>
    </source>
</evidence>
<organism evidence="5 6">
    <name type="scientific">Cryptosporangium minutisporangium</name>
    <dbReference type="NCBI Taxonomy" id="113569"/>
    <lineage>
        <taxon>Bacteria</taxon>
        <taxon>Bacillati</taxon>
        <taxon>Actinomycetota</taxon>
        <taxon>Actinomycetes</taxon>
        <taxon>Cryptosporangiales</taxon>
        <taxon>Cryptosporangiaceae</taxon>
        <taxon>Cryptosporangium</taxon>
    </lineage>
</organism>
<keyword evidence="2" id="KW-0547">Nucleotide-binding</keyword>
<proteinExistence type="predicted"/>
<keyword evidence="1" id="KW-0813">Transport</keyword>
<evidence type="ECO:0000313" key="6">
    <source>
        <dbReference type="Proteomes" id="UP001501676"/>
    </source>
</evidence>
<dbReference type="GO" id="GO:0005524">
    <property type="term" value="F:ATP binding"/>
    <property type="evidence" value="ECO:0007669"/>
    <property type="project" value="UniProtKB-KW"/>
</dbReference>
<gene>
    <name evidence="5" type="ORF">GCM10020369_80260</name>
</gene>
<feature type="domain" description="ABC transporter" evidence="4">
    <location>
        <begin position="5"/>
        <end position="243"/>
    </location>
</feature>
<reference evidence="6" key="1">
    <citation type="journal article" date="2019" name="Int. J. Syst. Evol. Microbiol.">
        <title>The Global Catalogue of Microorganisms (GCM) 10K type strain sequencing project: providing services to taxonomists for standard genome sequencing and annotation.</title>
        <authorList>
            <consortium name="The Broad Institute Genomics Platform"/>
            <consortium name="The Broad Institute Genome Sequencing Center for Infectious Disease"/>
            <person name="Wu L."/>
            <person name="Ma J."/>
        </authorList>
    </citation>
    <scope>NUCLEOTIDE SEQUENCE [LARGE SCALE GENOMIC DNA]</scope>
    <source>
        <strain evidence="6">JCM 9458</strain>
    </source>
</reference>
<evidence type="ECO:0000313" key="5">
    <source>
        <dbReference type="EMBL" id="GAA3398034.1"/>
    </source>
</evidence>
<dbReference type="InterPro" id="IPR003439">
    <property type="entry name" value="ABC_transporter-like_ATP-bd"/>
</dbReference>
<keyword evidence="3 5" id="KW-0067">ATP-binding</keyword>
<accession>A0ABP6TCD5</accession>
<dbReference type="Pfam" id="PF00005">
    <property type="entry name" value="ABC_tran"/>
    <property type="match status" value="1"/>
</dbReference>
<dbReference type="SMART" id="SM00382">
    <property type="entry name" value="AAA"/>
    <property type="match status" value="1"/>
</dbReference>
<evidence type="ECO:0000259" key="4">
    <source>
        <dbReference type="PROSITE" id="PS50893"/>
    </source>
</evidence>
<dbReference type="EMBL" id="BAAAYN010000075">
    <property type="protein sequence ID" value="GAA3398034.1"/>
    <property type="molecule type" value="Genomic_DNA"/>
</dbReference>
<comment type="caution">
    <text evidence="5">The sequence shown here is derived from an EMBL/GenBank/DDBJ whole genome shotgun (WGS) entry which is preliminary data.</text>
</comment>
<protein>
    <submittedName>
        <fullName evidence="5">ABC transporter ATP-binding protein</fullName>
    </submittedName>
</protein>
<dbReference type="InterPro" id="IPR017911">
    <property type="entry name" value="MacB-like_ATP-bd"/>
</dbReference>
<dbReference type="InterPro" id="IPR017871">
    <property type="entry name" value="ABC_transporter-like_CS"/>
</dbReference>
<dbReference type="PANTHER" id="PTHR24220">
    <property type="entry name" value="IMPORT ATP-BINDING PROTEIN"/>
    <property type="match status" value="1"/>
</dbReference>
<dbReference type="InterPro" id="IPR015854">
    <property type="entry name" value="ABC_transpr_LolD-like"/>
</dbReference>
<dbReference type="CDD" id="cd03255">
    <property type="entry name" value="ABC_MJ0796_LolCDE_FtsE"/>
    <property type="match status" value="1"/>
</dbReference>
<sequence>MTTLVQTSGLERSYGAGESLVRAVDGIDLAVGEGEFVSVMGPSGCGKSTLLYLLAGLLPPSRGQITLGGQRVERLSRSAWARLRRRRIGFVFQSYNLVDNLTVLENLQLPGMLGGRSGRAARRRALTLLDELGVADKARATPGVLSGGQRQRVAVARALMNEPELLLADEPTGNLDSAATTEVLGLLRQSHRDGQAIVLVTHDPRVATAAQRLVTMRDGQVVDETMLTAGTGQKLHLSDVVDNS</sequence>
<name>A0ABP6TCD5_9ACTN</name>